<evidence type="ECO:0000256" key="4">
    <source>
        <dbReference type="ARBA" id="ARBA00022695"/>
    </source>
</evidence>
<evidence type="ECO:0000256" key="1">
    <source>
        <dbReference type="ARBA" id="ARBA00007707"/>
    </source>
</evidence>
<dbReference type="InterPro" id="IPR050065">
    <property type="entry name" value="GlmU-like"/>
</dbReference>
<comment type="similarity">
    <text evidence="2">In the N-terminal section; belongs to the N-acetylglucosamine-1-phosphate uridyltransferase family.</text>
</comment>
<dbReference type="OrthoDB" id="9813880at2"/>
<comment type="catalytic activity">
    <reaction evidence="9">
        <text>N-acetyl-alpha-D-glucosamine 1-phosphate + UTP + H(+) = UDP-N-acetyl-alpha-D-glucosamine + diphosphate</text>
        <dbReference type="Rhea" id="RHEA:13509"/>
        <dbReference type="ChEBI" id="CHEBI:15378"/>
        <dbReference type="ChEBI" id="CHEBI:33019"/>
        <dbReference type="ChEBI" id="CHEBI:46398"/>
        <dbReference type="ChEBI" id="CHEBI:57705"/>
        <dbReference type="ChEBI" id="CHEBI:57776"/>
        <dbReference type="EC" id="2.7.7.23"/>
    </reaction>
</comment>
<proteinExistence type="inferred from homology"/>
<keyword evidence="3 12" id="KW-0808">Transferase</keyword>
<dbReference type="Pfam" id="PF14602">
    <property type="entry name" value="Hexapep_2"/>
    <property type="match status" value="1"/>
</dbReference>
<dbReference type="PANTHER" id="PTHR43584:SF8">
    <property type="entry name" value="N-ACETYLMURAMATE ALPHA-1-PHOSPHATE URIDYLYLTRANSFERASE"/>
    <property type="match status" value="1"/>
</dbReference>
<dbReference type="InterPro" id="IPR029044">
    <property type="entry name" value="Nucleotide-diphossugar_trans"/>
</dbReference>
<comment type="similarity">
    <text evidence="1">In the C-terminal section; belongs to the transferase hexapeptide repeat family.</text>
</comment>
<name>R7ZMR6_9BACT</name>
<dbReference type="InterPro" id="IPR056729">
    <property type="entry name" value="GMPPB_C"/>
</dbReference>
<keyword evidence="13" id="KW-1185">Reference proteome</keyword>
<evidence type="ECO:0000313" key="12">
    <source>
        <dbReference type="EMBL" id="EON75383.1"/>
    </source>
</evidence>
<dbReference type="InterPro" id="IPR011004">
    <property type="entry name" value="Trimer_LpxA-like_sf"/>
</dbReference>
<organism evidence="12 13">
    <name type="scientific">Lunatimonas lonarensis</name>
    <dbReference type="NCBI Taxonomy" id="1232681"/>
    <lineage>
        <taxon>Bacteria</taxon>
        <taxon>Pseudomonadati</taxon>
        <taxon>Bacteroidota</taxon>
        <taxon>Cytophagia</taxon>
        <taxon>Cytophagales</taxon>
        <taxon>Cyclobacteriaceae</taxon>
    </lineage>
</organism>
<evidence type="ECO:0000313" key="13">
    <source>
        <dbReference type="Proteomes" id="UP000013909"/>
    </source>
</evidence>
<evidence type="ECO:0000256" key="2">
    <source>
        <dbReference type="ARBA" id="ARBA00007947"/>
    </source>
</evidence>
<evidence type="ECO:0000259" key="10">
    <source>
        <dbReference type="Pfam" id="PF12804"/>
    </source>
</evidence>
<evidence type="ECO:0000256" key="6">
    <source>
        <dbReference type="ARBA" id="ARBA00023268"/>
    </source>
</evidence>
<dbReference type="RefSeq" id="WP_010856214.1">
    <property type="nucleotide sequence ID" value="NZ_AQHR01000107.1"/>
</dbReference>
<feature type="domain" description="Mannose-1-phosphate guanyltransferase C-terminal" evidence="11">
    <location>
        <begin position="249"/>
        <end position="328"/>
    </location>
</feature>
<dbReference type="PROSITE" id="PS00101">
    <property type="entry name" value="HEXAPEP_TRANSFERASES"/>
    <property type="match status" value="1"/>
</dbReference>
<dbReference type="STRING" id="1232681.ADIS_4087"/>
<keyword evidence="6" id="KW-0511">Multifunctional enzyme</keyword>
<sequence length="453" mass="49462">MYTAVILAAGKGTKIWPYNSFRPKCLLPIVNIPLVKHQVDRLKQCGATRIIIAAPTEHPQIARLFAGDRNVEVIPTKDSRGTADTLVRVFPENCHEPVWVLYGDCWVDTADLRRLKGLASPGALITPHRETSRNYIGCTQMDGKLTAILGHSRDKTTHHFLAFTLLPQHLSYFADAPPRFPKVDVGMMVPEETFLEAGLLGLMDAGIPIKAIETKGFALDIDKPWHLLEVNTQLALQQCSELRDNQLLEGASIDPSSKIHGKVRLGKGSSIGRNVIVEGNIWVGDNTQIDAGAFIRGNVVFGDHCEIGYGCYIESGSVVGDRCKVLHGAELSGLLFPNVYLYHYMEIAGVVGENTDLGAGTVCGSLRFDDAGTIQRIKGRAETLQDTGLANACYIGDQCRTGVNAVLLPGVKMGSSSVLGPGVVLYDDLESNKMLLLKQDLVKKDWNPDKYGW</sequence>
<dbReference type="SUPFAM" id="SSF51161">
    <property type="entry name" value="Trimeric LpxA-like enzymes"/>
    <property type="match status" value="1"/>
</dbReference>
<evidence type="ECO:0000259" key="11">
    <source>
        <dbReference type="Pfam" id="PF25087"/>
    </source>
</evidence>
<evidence type="ECO:0000256" key="7">
    <source>
        <dbReference type="ARBA" id="ARBA00023315"/>
    </source>
</evidence>
<feature type="domain" description="MobA-like NTP transferase" evidence="10">
    <location>
        <begin position="4"/>
        <end position="133"/>
    </location>
</feature>
<dbReference type="Gene3D" id="2.160.10.10">
    <property type="entry name" value="Hexapeptide repeat proteins"/>
    <property type="match status" value="1"/>
</dbReference>
<dbReference type="InterPro" id="IPR018357">
    <property type="entry name" value="Hexapep_transf_CS"/>
</dbReference>
<dbReference type="Pfam" id="PF25087">
    <property type="entry name" value="GMPPB_C"/>
    <property type="match status" value="1"/>
</dbReference>
<evidence type="ECO:0000256" key="9">
    <source>
        <dbReference type="ARBA" id="ARBA00048493"/>
    </source>
</evidence>
<dbReference type="AlphaFoldDB" id="R7ZMR6"/>
<dbReference type="Pfam" id="PF12804">
    <property type="entry name" value="NTP_transf_3"/>
    <property type="match status" value="1"/>
</dbReference>
<dbReference type="InterPro" id="IPR001451">
    <property type="entry name" value="Hexapep"/>
</dbReference>
<dbReference type="PANTHER" id="PTHR43584">
    <property type="entry name" value="NUCLEOTIDYL TRANSFERASE"/>
    <property type="match status" value="1"/>
</dbReference>
<evidence type="ECO:0000256" key="8">
    <source>
        <dbReference type="ARBA" id="ARBA00048247"/>
    </source>
</evidence>
<comment type="catalytic activity">
    <reaction evidence="8">
        <text>alpha-D-glucosamine 1-phosphate + acetyl-CoA = N-acetyl-alpha-D-glucosamine 1-phosphate + CoA + H(+)</text>
        <dbReference type="Rhea" id="RHEA:13725"/>
        <dbReference type="ChEBI" id="CHEBI:15378"/>
        <dbReference type="ChEBI" id="CHEBI:57287"/>
        <dbReference type="ChEBI" id="CHEBI:57288"/>
        <dbReference type="ChEBI" id="CHEBI:57776"/>
        <dbReference type="ChEBI" id="CHEBI:58516"/>
        <dbReference type="EC" id="2.3.1.157"/>
    </reaction>
</comment>
<comment type="caution">
    <text evidence="12">The sequence shown here is derived from an EMBL/GenBank/DDBJ whole genome shotgun (WGS) entry which is preliminary data.</text>
</comment>
<dbReference type="SUPFAM" id="SSF53448">
    <property type="entry name" value="Nucleotide-diphospho-sugar transferases"/>
    <property type="match status" value="1"/>
</dbReference>
<keyword evidence="7" id="KW-0012">Acyltransferase</keyword>
<gene>
    <name evidence="12" type="ORF">ADIS_4087</name>
</gene>
<dbReference type="GO" id="GO:0019134">
    <property type="term" value="F:glucosamine-1-phosphate N-acetyltransferase activity"/>
    <property type="evidence" value="ECO:0007669"/>
    <property type="project" value="UniProtKB-EC"/>
</dbReference>
<dbReference type="Proteomes" id="UP000013909">
    <property type="component" value="Unassembled WGS sequence"/>
</dbReference>
<dbReference type="EMBL" id="AQHR01000107">
    <property type="protein sequence ID" value="EON75383.1"/>
    <property type="molecule type" value="Genomic_DNA"/>
</dbReference>
<dbReference type="InterPro" id="IPR025877">
    <property type="entry name" value="MobA-like_NTP_Trfase"/>
</dbReference>
<evidence type="ECO:0000256" key="3">
    <source>
        <dbReference type="ARBA" id="ARBA00022679"/>
    </source>
</evidence>
<dbReference type="Gene3D" id="3.90.550.10">
    <property type="entry name" value="Spore Coat Polysaccharide Biosynthesis Protein SpsA, Chain A"/>
    <property type="match status" value="1"/>
</dbReference>
<keyword evidence="4" id="KW-0548">Nucleotidyltransferase</keyword>
<protein>
    <submittedName>
        <fullName evidence="12">Glucose-1-phosphate thymidylyltransferase</fullName>
    </submittedName>
</protein>
<keyword evidence="5" id="KW-0677">Repeat</keyword>
<evidence type="ECO:0000256" key="5">
    <source>
        <dbReference type="ARBA" id="ARBA00022737"/>
    </source>
</evidence>
<accession>R7ZMR6</accession>
<dbReference type="GO" id="GO:0003977">
    <property type="term" value="F:UDP-N-acetylglucosamine diphosphorylase activity"/>
    <property type="evidence" value="ECO:0007669"/>
    <property type="project" value="UniProtKB-EC"/>
</dbReference>
<reference evidence="12 13" key="1">
    <citation type="submission" date="2013-02" db="EMBL/GenBank/DDBJ databases">
        <title>A novel strain isolated from Lonar lake, Maharashtra, India.</title>
        <authorList>
            <person name="Singh A."/>
        </authorList>
    </citation>
    <scope>NUCLEOTIDE SEQUENCE [LARGE SCALE GENOMIC DNA]</scope>
    <source>
        <strain evidence="12 13">AK24</strain>
    </source>
</reference>